<dbReference type="Proteomes" id="UP000077069">
    <property type="component" value="Unassembled WGS sequence"/>
</dbReference>
<dbReference type="RefSeq" id="XP_018043098.1">
    <property type="nucleotide sequence ID" value="XM_018185411.1"/>
</dbReference>
<organism evidence="2 3">
    <name type="scientific">Paraphaeosphaeria sporulosa</name>
    <dbReference type="NCBI Taxonomy" id="1460663"/>
    <lineage>
        <taxon>Eukaryota</taxon>
        <taxon>Fungi</taxon>
        <taxon>Dikarya</taxon>
        <taxon>Ascomycota</taxon>
        <taxon>Pezizomycotina</taxon>
        <taxon>Dothideomycetes</taxon>
        <taxon>Pleosporomycetidae</taxon>
        <taxon>Pleosporales</taxon>
        <taxon>Massarineae</taxon>
        <taxon>Didymosphaeriaceae</taxon>
        <taxon>Paraphaeosphaeria</taxon>
    </lineage>
</organism>
<dbReference type="InterPro" id="IPR029063">
    <property type="entry name" value="SAM-dependent_MTases_sf"/>
</dbReference>
<dbReference type="AlphaFoldDB" id="A0A177CYZ8"/>
<keyword evidence="2" id="KW-0489">Methyltransferase</keyword>
<keyword evidence="3" id="KW-1185">Reference proteome</keyword>
<dbReference type="STRING" id="1460663.A0A177CYZ8"/>
<gene>
    <name evidence="2" type="ORF">CC84DRAFT_157930</name>
</gene>
<dbReference type="InterPro" id="IPR052356">
    <property type="entry name" value="Thiol_S-MT"/>
</dbReference>
<evidence type="ECO:0000313" key="2">
    <source>
        <dbReference type="EMBL" id="OAG12733.1"/>
    </source>
</evidence>
<dbReference type="Gene3D" id="3.40.50.150">
    <property type="entry name" value="Vaccinia Virus protein VP39"/>
    <property type="match status" value="1"/>
</dbReference>
<evidence type="ECO:0000256" key="1">
    <source>
        <dbReference type="SAM" id="Phobius"/>
    </source>
</evidence>
<keyword evidence="2" id="KW-0808">Transferase</keyword>
<dbReference type="OrthoDB" id="540004at2759"/>
<reference evidence="2 3" key="1">
    <citation type="submission" date="2016-05" db="EMBL/GenBank/DDBJ databases">
        <title>Comparative analysis of secretome profiles of manganese(II)-oxidizing ascomycete fungi.</title>
        <authorList>
            <consortium name="DOE Joint Genome Institute"/>
            <person name="Zeiner C.A."/>
            <person name="Purvine S.O."/>
            <person name="Zink E.M."/>
            <person name="Wu S."/>
            <person name="Pasa-Tolic L."/>
            <person name="Chaput D.L."/>
            <person name="Haridas S."/>
            <person name="Grigoriev I.V."/>
            <person name="Santelli C.M."/>
            <person name="Hansel C.M."/>
        </authorList>
    </citation>
    <scope>NUCLEOTIDE SEQUENCE [LARGE SCALE GENOMIC DNA]</scope>
    <source>
        <strain evidence="2 3">AP3s5-JAC2a</strain>
    </source>
</reference>
<evidence type="ECO:0000313" key="3">
    <source>
        <dbReference type="Proteomes" id="UP000077069"/>
    </source>
</evidence>
<sequence>MTAVQDFFTVCLSLLFPWQFLGIAISYLPGAIKHLVQTEPLQNISFSRIQDVWFNAFWARAGANIRVGNGPRITALLEGRISQAQVVDKPVVSPVSGVILDIGPGPGFWVDLYAKSNTGDLKVYGVEPNTTAHPGLRMRAHQAGLDGVYNIIPAGIQDISNVEVTEIDGSISKIEKGSVDCIVTLLCLCGIPEPEENIAELYQYLKKGGRWYIFEHVKTNKNYFMRFYQAFVNLFWPHIIGGCELCRDTKKSLLQAGAWERVDLVQPPEETWYATVPHVFGTLTK</sequence>
<keyword evidence="1" id="KW-1133">Transmembrane helix</keyword>
<dbReference type="EMBL" id="KV441548">
    <property type="protein sequence ID" value="OAG12733.1"/>
    <property type="molecule type" value="Genomic_DNA"/>
</dbReference>
<dbReference type="PANTHER" id="PTHR45036">
    <property type="entry name" value="METHYLTRANSFERASE LIKE 7B"/>
    <property type="match status" value="1"/>
</dbReference>
<dbReference type="GO" id="GO:0008757">
    <property type="term" value="F:S-adenosylmethionine-dependent methyltransferase activity"/>
    <property type="evidence" value="ECO:0007669"/>
    <property type="project" value="InterPro"/>
</dbReference>
<dbReference type="GO" id="GO:0032259">
    <property type="term" value="P:methylation"/>
    <property type="evidence" value="ECO:0007669"/>
    <property type="project" value="UniProtKB-KW"/>
</dbReference>
<proteinExistence type="predicted"/>
<dbReference type="SUPFAM" id="SSF53335">
    <property type="entry name" value="S-adenosyl-L-methionine-dependent methyltransferases"/>
    <property type="match status" value="1"/>
</dbReference>
<feature type="transmembrane region" description="Helical" evidence="1">
    <location>
        <begin position="7"/>
        <end position="28"/>
    </location>
</feature>
<dbReference type="GeneID" id="28768897"/>
<dbReference type="PANTHER" id="PTHR45036:SF1">
    <property type="entry name" value="METHYLTRANSFERASE LIKE 7A"/>
    <property type="match status" value="1"/>
</dbReference>
<name>A0A177CYZ8_9PLEO</name>
<keyword evidence="1" id="KW-0472">Membrane</keyword>
<keyword evidence="1" id="KW-0812">Transmembrane</keyword>
<protein>
    <submittedName>
        <fullName evidence="2">Methyltransferase domain-containing protein</fullName>
    </submittedName>
</protein>
<dbReference type="CDD" id="cd02440">
    <property type="entry name" value="AdoMet_MTases"/>
    <property type="match status" value="1"/>
</dbReference>
<dbReference type="InParanoid" id="A0A177CYZ8"/>
<dbReference type="Pfam" id="PF13489">
    <property type="entry name" value="Methyltransf_23"/>
    <property type="match status" value="1"/>
</dbReference>
<accession>A0A177CYZ8</accession>